<evidence type="ECO:0000313" key="3">
    <source>
        <dbReference type="Proteomes" id="UP000269396"/>
    </source>
</evidence>
<protein>
    <submittedName>
        <fullName evidence="2">Uncharacterized protein</fullName>
    </submittedName>
</protein>
<dbReference type="EMBL" id="UZAL01026736">
    <property type="protein sequence ID" value="VDP25387.1"/>
    <property type="molecule type" value="Genomic_DNA"/>
</dbReference>
<gene>
    <name evidence="2" type="ORF">SMTD_LOCUS4833</name>
</gene>
<proteinExistence type="predicted"/>
<dbReference type="Proteomes" id="UP000269396">
    <property type="component" value="Unassembled WGS sequence"/>
</dbReference>
<organism evidence="2 3">
    <name type="scientific">Schistosoma mattheei</name>
    <dbReference type="NCBI Taxonomy" id="31246"/>
    <lineage>
        <taxon>Eukaryota</taxon>
        <taxon>Metazoa</taxon>
        <taxon>Spiralia</taxon>
        <taxon>Lophotrochozoa</taxon>
        <taxon>Platyhelminthes</taxon>
        <taxon>Trematoda</taxon>
        <taxon>Digenea</taxon>
        <taxon>Strigeidida</taxon>
        <taxon>Schistosomatoidea</taxon>
        <taxon>Schistosomatidae</taxon>
        <taxon>Schistosoma</taxon>
    </lineage>
</organism>
<keyword evidence="3" id="KW-1185">Reference proteome</keyword>
<dbReference type="AlphaFoldDB" id="A0A3P8BDY2"/>
<accession>A0A3P8BDY2</accession>
<evidence type="ECO:0000256" key="1">
    <source>
        <dbReference type="SAM" id="MobiDB-lite"/>
    </source>
</evidence>
<sequence length="47" mass="5641">MSYLGLIRWMYLHPRVGVHHETRTQYRSLQTPSRYPPSLSPDSHIYI</sequence>
<reference evidence="2 3" key="1">
    <citation type="submission" date="2018-11" db="EMBL/GenBank/DDBJ databases">
        <authorList>
            <consortium name="Pathogen Informatics"/>
        </authorList>
    </citation>
    <scope>NUCLEOTIDE SEQUENCE [LARGE SCALE GENOMIC DNA]</scope>
    <source>
        <strain>Denwood</strain>
        <strain evidence="3">Zambia</strain>
    </source>
</reference>
<evidence type="ECO:0000313" key="2">
    <source>
        <dbReference type="EMBL" id="VDP25387.1"/>
    </source>
</evidence>
<feature type="region of interest" description="Disordered" evidence="1">
    <location>
        <begin position="23"/>
        <end position="47"/>
    </location>
</feature>
<name>A0A3P8BDY2_9TREM</name>